<dbReference type="GO" id="GO:0005634">
    <property type="term" value="C:nucleus"/>
    <property type="evidence" value="ECO:0007669"/>
    <property type="project" value="TreeGrafter"/>
</dbReference>
<dbReference type="InterPro" id="IPR013087">
    <property type="entry name" value="Znf_C2H2_type"/>
</dbReference>
<reference evidence="8 9" key="2">
    <citation type="submission" date="2018-11" db="EMBL/GenBank/DDBJ databases">
        <authorList>
            <consortium name="Pathogen Informatics"/>
        </authorList>
    </citation>
    <scope>NUCLEOTIDE SEQUENCE [LARGE SCALE GENOMIC DNA]</scope>
</reference>
<keyword evidence="1" id="KW-0479">Metal-binding</keyword>
<dbReference type="PANTHER" id="PTHR24381:SF450">
    <property type="entry name" value="GASTRULA ZINC FINGER PROTEIN XLCGF26.1-LIKE-RELATED"/>
    <property type="match status" value="1"/>
</dbReference>
<dbReference type="InterPro" id="IPR036236">
    <property type="entry name" value="Znf_C2H2_sf"/>
</dbReference>
<keyword evidence="2" id="KW-0677">Repeat</keyword>
<feature type="region of interest" description="Disordered" evidence="6">
    <location>
        <begin position="229"/>
        <end position="282"/>
    </location>
</feature>
<dbReference type="WBParaSite" id="HDID_0000207601-mRNA-1">
    <property type="protein sequence ID" value="HDID_0000207601-mRNA-1"/>
    <property type="gene ID" value="HDID_0000207601"/>
</dbReference>
<feature type="domain" description="C2H2-type" evidence="7">
    <location>
        <begin position="339"/>
        <end position="367"/>
    </location>
</feature>
<name>A0A158QCW5_HYMDI</name>
<dbReference type="Gene3D" id="3.30.160.60">
    <property type="entry name" value="Classic Zinc Finger"/>
    <property type="match status" value="3"/>
</dbReference>
<feature type="region of interest" description="Disordered" evidence="6">
    <location>
        <begin position="680"/>
        <end position="713"/>
    </location>
</feature>
<feature type="domain" description="C2H2-type" evidence="7">
    <location>
        <begin position="396"/>
        <end position="424"/>
    </location>
</feature>
<evidence type="ECO:0000256" key="1">
    <source>
        <dbReference type="ARBA" id="ARBA00022723"/>
    </source>
</evidence>
<evidence type="ECO:0000256" key="5">
    <source>
        <dbReference type="PROSITE-ProRule" id="PRU00042"/>
    </source>
</evidence>
<evidence type="ECO:0000259" key="7">
    <source>
        <dbReference type="PROSITE" id="PS50157"/>
    </source>
</evidence>
<reference evidence="10" key="1">
    <citation type="submission" date="2016-04" db="UniProtKB">
        <authorList>
            <consortium name="WormBaseParasite"/>
        </authorList>
    </citation>
    <scope>IDENTIFICATION</scope>
</reference>
<keyword evidence="3 5" id="KW-0863">Zinc-finger</keyword>
<feature type="compositionally biased region" description="Pro residues" evidence="6">
    <location>
        <begin position="643"/>
        <end position="658"/>
    </location>
</feature>
<feature type="region of interest" description="Disordered" evidence="6">
    <location>
        <begin position="504"/>
        <end position="566"/>
    </location>
</feature>
<protein>
    <submittedName>
        <fullName evidence="10">Zinc finger protein</fullName>
    </submittedName>
</protein>
<feature type="region of interest" description="Disordered" evidence="6">
    <location>
        <begin position="638"/>
        <end position="658"/>
    </location>
</feature>
<feature type="compositionally biased region" description="Acidic residues" evidence="6">
    <location>
        <begin position="257"/>
        <end position="266"/>
    </location>
</feature>
<accession>A0A158QCW5</accession>
<feature type="compositionally biased region" description="Basic and acidic residues" evidence="6">
    <location>
        <begin position="538"/>
        <end position="553"/>
    </location>
</feature>
<feature type="compositionally biased region" description="Basic residues" evidence="6">
    <location>
        <begin position="229"/>
        <end position="238"/>
    </location>
</feature>
<proteinExistence type="predicted"/>
<evidence type="ECO:0000256" key="2">
    <source>
        <dbReference type="ARBA" id="ARBA00022737"/>
    </source>
</evidence>
<dbReference type="OrthoDB" id="6255447at2759"/>
<feature type="region of interest" description="Disordered" evidence="6">
    <location>
        <begin position="41"/>
        <end position="75"/>
    </location>
</feature>
<evidence type="ECO:0000256" key="3">
    <source>
        <dbReference type="ARBA" id="ARBA00022771"/>
    </source>
</evidence>
<dbReference type="GO" id="GO:0000977">
    <property type="term" value="F:RNA polymerase II transcription regulatory region sequence-specific DNA binding"/>
    <property type="evidence" value="ECO:0007669"/>
    <property type="project" value="TreeGrafter"/>
</dbReference>
<dbReference type="GO" id="GO:0000981">
    <property type="term" value="F:DNA-binding transcription factor activity, RNA polymerase II-specific"/>
    <property type="evidence" value="ECO:0007669"/>
    <property type="project" value="TreeGrafter"/>
</dbReference>
<dbReference type="PROSITE" id="PS00028">
    <property type="entry name" value="ZINC_FINGER_C2H2_1"/>
    <property type="match status" value="4"/>
</dbReference>
<evidence type="ECO:0000313" key="10">
    <source>
        <dbReference type="WBParaSite" id="HDID_0000207601-mRNA-1"/>
    </source>
</evidence>
<dbReference type="PROSITE" id="PS50157">
    <property type="entry name" value="ZINC_FINGER_C2H2_2"/>
    <property type="match status" value="4"/>
</dbReference>
<dbReference type="EMBL" id="UYSG01000458">
    <property type="protein sequence ID" value="VDL19538.1"/>
    <property type="molecule type" value="Genomic_DNA"/>
</dbReference>
<dbReference type="GO" id="GO:0008270">
    <property type="term" value="F:zinc ion binding"/>
    <property type="evidence" value="ECO:0007669"/>
    <property type="project" value="UniProtKB-KW"/>
</dbReference>
<dbReference type="Pfam" id="PF00096">
    <property type="entry name" value="zf-C2H2"/>
    <property type="match status" value="2"/>
</dbReference>
<evidence type="ECO:0000256" key="6">
    <source>
        <dbReference type="SAM" id="MobiDB-lite"/>
    </source>
</evidence>
<dbReference type="SUPFAM" id="SSF57667">
    <property type="entry name" value="beta-beta-alpha zinc fingers"/>
    <property type="match status" value="3"/>
</dbReference>
<dbReference type="AlphaFoldDB" id="A0A158QCW5"/>
<gene>
    <name evidence="8" type="ORF">HDID_LOCUS2077</name>
</gene>
<feature type="domain" description="C2H2-type" evidence="7">
    <location>
        <begin position="289"/>
        <end position="319"/>
    </location>
</feature>
<evidence type="ECO:0000256" key="4">
    <source>
        <dbReference type="ARBA" id="ARBA00022833"/>
    </source>
</evidence>
<dbReference type="Proteomes" id="UP000274504">
    <property type="component" value="Unassembled WGS sequence"/>
</dbReference>
<feature type="compositionally biased region" description="Polar residues" evidence="6">
    <location>
        <begin position="41"/>
        <end position="61"/>
    </location>
</feature>
<evidence type="ECO:0000313" key="8">
    <source>
        <dbReference type="EMBL" id="VDL19538.1"/>
    </source>
</evidence>
<feature type="domain" description="C2H2-type" evidence="7">
    <location>
        <begin position="487"/>
        <end position="515"/>
    </location>
</feature>
<dbReference type="STRING" id="6216.A0A158QCW5"/>
<keyword evidence="4" id="KW-0862">Zinc</keyword>
<feature type="compositionally biased region" description="Polar residues" evidence="6">
    <location>
        <begin position="681"/>
        <end position="694"/>
    </location>
</feature>
<sequence length="871" mass="97465">MLKVVSLPASERQMLLNKIKKSVDQTEAICSNGSCNGDVTNQAEVDQTTVNTPPTRTSQRKLPSDAPRRRPISSNNIPTKPLLVLACPVCELKFTNWTSFSNHLHTGHSQSTISSVCRRCHGIFRNHALLLAHECFKWGRNNLPCSTVYSSIEDSPILKDFGFPSEGIYFERRCGLCLTSDVVYSNFEQYERHKYEEHAESGSRASICDIQRPQNKSFQAPASALLPGKPRRKFRKSKVEKSAASNRPVAPIHTEELPSETVEETEVPIAQQTESSTSADNSATPQNVFFCRVCKLFFRTRERLLRHEKKSAVHNRRQLNRCKRLKLAPIPESALGRPWECKECGLMYTRKHGLERHVAFVHHGETAFRCEFCNFHALDRANFRQHMSRHFHLKNFACEHCDHRCITKQELEDHVRFKHSDKRDFKCPDCQATFKVSLGFAKLCHCHSCPFALSLQRRSLYKLYFIINQPTPGTLSRHQKTHTNVSYLCNECNASFNRMSNLKRHKESLHSSSGENRRNRGRPKKDVTSQQKQTRKTSLHERQREEENSEHQNHNFQQQNEQHQGHLPVAQGAIVSSGLEPMWDYEATRIHSVSGDRLCTTVTSTAVIEQPVYVVTFETESGWIPACSVASTTNLTDESLLLHPPPPSSQLSNHPPPRSDTVLPCVSDFFSSFLTSGSTTATANVQQQSPSHPTSSEDVHHQSTSSNHQHHHIWRSDGDVVDDLANVSAVGTDDLICDFLNCEVVTAEEDVEASGCSENVGTNFSVGYLIGGGGSGSGNGMIEQDGGRAGEELHTLPTSDCLSLVPIVTTAFEDSSSAAINNNTQVHGTRAFHPFWTSTSSNGSSGECAANAQSEIIHEGYGEFEQNENDM</sequence>
<feature type="compositionally biased region" description="Polar residues" evidence="6">
    <location>
        <begin position="270"/>
        <end position="282"/>
    </location>
</feature>
<dbReference type="SMART" id="SM00355">
    <property type="entry name" value="ZnF_C2H2"/>
    <property type="match status" value="8"/>
</dbReference>
<evidence type="ECO:0000313" key="9">
    <source>
        <dbReference type="Proteomes" id="UP000274504"/>
    </source>
</evidence>
<dbReference type="PANTHER" id="PTHR24381">
    <property type="entry name" value="ZINC FINGER PROTEIN"/>
    <property type="match status" value="1"/>
</dbReference>
<organism evidence="10">
    <name type="scientific">Hymenolepis diminuta</name>
    <name type="common">Rat tapeworm</name>
    <dbReference type="NCBI Taxonomy" id="6216"/>
    <lineage>
        <taxon>Eukaryota</taxon>
        <taxon>Metazoa</taxon>
        <taxon>Spiralia</taxon>
        <taxon>Lophotrochozoa</taxon>
        <taxon>Platyhelminthes</taxon>
        <taxon>Cestoda</taxon>
        <taxon>Eucestoda</taxon>
        <taxon>Cyclophyllidea</taxon>
        <taxon>Hymenolepididae</taxon>
        <taxon>Hymenolepis</taxon>
    </lineage>
</organism>